<organism evidence="2 3">
    <name type="scientific">Actinomadura yumaensis</name>
    <dbReference type="NCBI Taxonomy" id="111807"/>
    <lineage>
        <taxon>Bacteria</taxon>
        <taxon>Bacillati</taxon>
        <taxon>Actinomycetota</taxon>
        <taxon>Actinomycetes</taxon>
        <taxon>Streptosporangiales</taxon>
        <taxon>Thermomonosporaceae</taxon>
        <taxon>Actinomadura</taxon>
    </lineage>
</organism>
<feature type="domain" description="Bacterial bifunctional deaminase-reductase C-terminal" evidence="1">
    <location>
        <begin position="29"/>
        <end position="200"/>
    </location>
</feature>
<name>A0ABW2CB32_9ACTN</name>
<proteinExistence type="predicted"/>
<dbReference type="EMBL" id="JBHSXS010000002">
    <property type="protein sequence ID" value="MFC6878972.1"/>
    <property type="molecule type" value="Genomic_DNA"/>
</dbReference>
<keyword evidence="3" id="KW-1185">Reference proteome</keyword>
<evidence type="ECO:0000259" key="1">
    <source>
        <dbReference type="Pfam" id="PF01872"/>
    </source>
</evidence>
<dbReference type="Gene3D" id="3.40.430.10">
    <property type="entry name" value="Dihydrofolate Reductase, subunit A"/>
    <property type="match status" value="1"/>
</dbReference>
<accession>A0ABW2CB32</accession>
<dbReference type="InterPro" id="IPR002734">
    <property type="entry name" value="RibDG_C"/>
</dbReference>
<gene>
    <name evidence="2" type="ORF">ACFQKB_04260</name>
</gene>
<dbReference type="Pfam" id="PF01872">
    <property type="entry name" value="RibD_C"/>
    <property type="match status" value="1"/>
</dbReference>
<evidence type="ECO:0000313" key="3">
    <source>
        <dbReference type="Proteomes" id="UP001596380"/>
    </source>
</evidence>
<protein>
    <submittedName>
        <fullName evidence="2">Dihydrofolate reductase family protein</fullName>
    </submittedName>
</protein>
<sequence>MAATDEFSAGPWSLLAQRRDRRGGGEMGKVVAQASVSLDGFIAGPGGSGFDRLFAWCTAGEVATPSAQPDRLTYRTSAGTADYLRDTMARTGALVVGRGQFDLTGGWGGSHPIGDVPVFVVTHRPPEGWVNTVTPFTFVTDGVESAVRQAVAAAGARDVGIGPGSLVGQALGLGLLNELRLDLVPVVLGGGVRMLDGVGAAPVDFDDPEVIVGAGVTHLIYRRSVPTT</sequence>
<dbReference type="InterPro" id="IPR024072">
    <property type="entry name" value="DHFR-like_dom_sf"/>
</dbReference>
<evidence type="ECO:0000313" key="2">
    <source>
        <dbReference type="EMBL" id="MFC6878972.1"/>
    </source>
</evidence>
<reference evidence="3" key="1">
    <citation type="journal article" date="2019" name="Int. J. Syst. Evol. Microbiol.">
        <title>The Global Catalogue of Microorganisms (GCM) 10K type strain sequencing project: providing services to taxonomists for standard genome sequencing and annotation.</title>
        <authorList>
            <consortium name="The Broad Institute Genomics Platform"/>
            <consortium name="The Broad Institute Genome Sequencing Center for Infectious Disease"/>
            <person name="Wu L."/>
            <person name="Ma J."/>
        </authorList>
    </citation>
    <scope>NUCLEOTIDE SEQUENCE [LARGE SCALE GENOMIC DNA]</scope>
    <source>
        <strain evidence="3">JCM 3369</strain>
    </source>
</reference>
<dbReference type="Proteomes" id="UP001596380">
    <property type="component" value="Unassembled WGS sequence"/>
</dbReference>
<dbReference type="SUPFAM" id="SSF53597">
    <property type="entry name" value="Dihydrofolate reductase-like"/>
    <property type="match status" value="1"/>
</dbReference>
<comment type="caution">
    <text evidence="2">The sequence shown here is derived from an EMBL/GenBank/DDBJ whole genome shotgun (WGS) entry which is preliminary data.</text>
</comment>
<dbReference type="RefSeq" id="WP_206681339.1">
    <property type="nucleotide sequence ID" value="NZ_JBHSXE010000001.1"/>
</dbReference>